<dbReference type="AlphaFoldDB" id="A0A9P8FW94"/>
<evidence type="ECO:0000313" key="1">
    <source>
        <dbReference type="EMBL" id="KAG9984603.1"/>
    </source>
</evidence>
<keyword evidence="2" id="KW-1185">Reference proteome</keyword>
<dbReference type="EMBL" id="JAHFXS010000477">
    <property type="protein sequence ID" value="KAG9984603.1"/>
    <property type="molecule type" value="Genomic_DNA"/>
</dbReference>
<proteinExistence type="predicted"/>
<sequence length="233" mass="25950">MMDQTIASFTEQGLCFHYFAERPSWYPDPCINYCKTHSGHGYDGCNVTSYENFDFENGDKSIISTDDNGFRWVPAPCECSNPDVEKVATNLLNAVTQGLERIDTINCAIWHEVFNQILKSGMNSVSGKEHLNVAGQAIQGAKTFAENGLQAVDFFEDWVGQTCGVPDWDDNLWTALLGEPDSLGTSVGCLRKDKSECLRQNPAPTMSYTSQAENHARIAWTTIIMVLLAMIWT</sequence>
<accession>A0A9P8FW94</accession>
<gene>
    <name evidence="1" type="ORF">KCU98_g5302</name>
</gene>
<dbReference type="Proteomes" id="UP000729357">
    <property type="component" value="Unassembled WGS sequence"/>
</dbReference>
<organism evidence="1 2">
    <name type="scientific">Aureobasidium melanogenum</name>
    <name type="common">Aureobasidium pullulans var. melanogenum</name>
    <dbReference type="NCBI Taxonomy" id="46634"/>
    <lineage>
        <taxon>Eukaryota</taxon>
        <taxon>Fungi</taxon>
        <taxon>Dikarya</taxon>
        <taxon>Ascomycota</taxon>
        <taxon>Pezizomycotina</taxon>
        <taxon>Dothideomycetes</taxon>
        <taxon>Dothideomycetidae</taxon>
        <taxon>Dothideales</taxon>
        <taxon>Saccotheciaceae</taxon>
        <taxon>Aureobasidium</taxon>
    </lineage>
</organism>
<protein>
    <submittedName>
        <fullName evidence="1">Uncharacterized protein</fullName>
    </submittedName>
</protein>
<name>A0A9P8FW94_AURME</name>
<comment type="caution">
    <text evidence="1">The sequence shown here is derived from an EMBL/GenBank/DDBJ whole genome shotgun (WGS) entry which is preliminary data.</text>
</comment>
<reference evidence="1" key="2">
    <citation type="submission" date="2021-08" db="EMBL/GenBank/DDBJ databases">
        <authorList>
            <person name="Gostincar C."/>
            <person name="Sun X."/>
            <person name="Song Z."/>
            <person name="Gunde-Cimerman N."/>
        </authorList>
    </citation>
    <scope>NUCLEOTIDE SEQUENCE</scope>
    <source>
        <strain evidence="1">EXF-9298</strain>
    </source>
</reference>
<evidence type="ECO:0000313" key="2">
    <source>
        <dbReference type="Proteomes" id="UP000729357"/>
    </source>
</evidence>
<feature type="non-terminal residue" evidence="1">
    <location>
        <position position="233"/>
    </location>
</feature>
<reference evidence="1" key="1">
    <citation type="journal article" date="2021" name="J Fungi (Basel)">
        <title>Virulence traits and population genomics of the black yeast Aureobasidium melanogenum.</title>
        <authorList>
            <person name="Cernosa A."/>
            <person name="Sun X."/>
            <person name="Gostincar C."/>
            <person name="Fang C."/>
            <person name="Gunde-Cimerman N."/>
            <person name="Song Z."/>
        </authorList>
    </citation>
    <scope>NUCLEOTIDE SEQUENCE</scope>
    <source>
        <strain evidence="1">EXF-9298</strain>
    </source>
</reference>